<proteinExistence type="predicted"/>
<evidence type="ECO:0000313" key="2">
    <source>
        <dbReference type="Proteomes" id="UP000249057"/>
    </source>
</evidence>
<gene>
    <name evidence="1" type="ORF">BO95DRAFT_461270</name>
</gene>
<protein>
    <submittedName>
        <fullName evidence="1">Uncharacterized protein</fullName>
    </submittedName>
</protein>
<dbReference type="EMBL" id="KZ825325">
    <property type="protein sequence ID" value="RAH48184.1"/>
    <property type="molecule type" value="Genomic_DNA"/>
</dbReference>
<evidence type="ECO:0000313" key="1">
    <source>
        <dbReference type="EMBL" id="RAH48184.1"/>
    </source>
</evidence>
<sequence>MSTEANRQQRYSRSDRSRPELSMRHKLVRNCDGHKPSCARCLNRGMERVFNTRDDSRGRAPKFLVMQLQARIQQLEQVLLLHSIDVDVHSSIAQLKAAHLPSISPSHSQQRSREEEPVGALCANEPFGLKDKDGDEEEMRFFGSSSGRVELLQSTPCISLTEIHPSRD</sequence>
<dbReference type="Proteomes" id="UP000249057">
    <property type="component" value="Unassembled WGS sequence"/>
</dbReference>
<name>A0ACD1GGE9_9EURO</name>
<accession>A0ACD1GGE9</accession>
<keyword evidence="2" id="KW-1185">Reference proteome</keyword>
<organism evidence="1 2">
    <name type="scientific">Aspergillus brunneoviolaceus CBS 621.78</name>
    <dbReference type="NCBI Taxonomy" id="1450534"/>
    <lineage>
        <taxon>Eukaryota</taxon>
        <taxon>Fungi</taxon>
        <taxon>Dikarya</taxon>
        <taxon>Ascomycota</taxon>
        <taxon>Pezizomycotina</taxon>
        <taxon>Eurotiomycetes</taxon>
        <taxon>Eurotiomycetidae</taxon>
        <taxon>Eurotiales</taxon>
        <taxon>Aspergillaceae</taxon>
        <taxon>Aspergillus</taxon>
        <taxon>Aspergillus subgen. Circumdati</taxon>
    </lineage>
</organism>
<reference evidence="1" key="1">
    <citation type="submission" date="2018-02" db="EMBL/GenBank/DDBJ databases">
        <title>The genomes of Aspergillus section Nigri reveals drivers in fungal speciation.</title>
        <authorList>
            <consortium name="DOE Joint Genome Institute"/>
            <person name="Vesth T.C."/>
            <person name="Nybo J."/>
            <person name="Theobald S."/>
            <person name="Brandl J."/>
            <person name="Frisvad J.C."/>
            <person name="Nielsen K.F."/>
            <person name="Lyhne E.K."/>
            <person name="Kogle M.E."/>
            <person name="Kuo A."/>
            <person name="Riley R."/>
            <person name="Clum A."/>
            <person name="Nolan M."/>
            <person name="Lipzen A."/>
            <person name="Salamov A."/>
            <person name="Henrissat B."/>
            <person name="Wiebenga A."/>
            <person name="De vries R.P."/>
            <person name="Grigoriev I.V."/>
            <person name="Mortensen U.H."/>
            <person name="Andersen M.R."/>
            <person name="Baker S.E."/>
        </authorList>
    </citation>
    <scope>NUCLEOTIDE SEQUENCE</scope>
    <source>
        <strain evidence="1">CBS 621.78</strain>
    </source>
</reference>